<evidence type="ECO:0000256" key="1">
    <source>
        <dbReference type="SAM" id="MobiDB-lite"/>
    </source>
</evidence>
<dbReference type="GeneID" id="59256716"/>
<dbReference type="Proteomes" id="UP000531561">
    <property type="component" value="Unassembled WGS sequence"/>
</dbReference>
<comment type="caution">
    <text evidence="2">The sequence shown here is derived from an EMBL/GenBank/DDBJ whole genome shotgun (WGS) entry which is preliminary data.</text>
</comment>
<feature type="compositionally biased region" description="Basic and acidic residues" evidence="1">
    <location>
        <begin position="25"/>
        <end position="55"/>
    </location>
</feature>
<gene>
    <name evidence="2" type="ORF">Bfra_002608</name>
</gene>
<accession>A0A8H6AYM2</accession>
<protein>
    <submittedName>
        <fullName evidence="2">Uncharacterized protein</fullName>
    </submittedName>
</protein>
<dbReference type="RefSeq" id="XP_037195152.1">
    <property type="nucleotide sequence ID" value="XM_037333024.1"/>
</dbReference>
<organism evidence="2 3">
    <name type="scientific">Botrytis fragariae</name>
    <dbReference type="NCBI Taxonomy" id="1964551"/>
    <lineage>
        <taxon>Eukaryota</taxon>
        <taxon>Fungi</taxon>
        <taxon>Dikarya</taxon>
        <taxon>Ascomycota</taxon>
        <taxon>Pezizomycotina</taxon>
        <taxon>Leotiomycetes</taxon>
        <taxon>Helotiales</taxon>
        <taxon>Sclerotiniaceae</taxon>
        <taxon>Botrytis</taxon>
    </lineage>
</organism>
<keyword evidence="3" id="KW-1185">Reference proteome</keyword>
<sequence length="116" mass="12788">MRQGLTAKNDIVCTQSFSGPFNGGERGKKQKVEGDGKNVEEEGYNKKERKGRDEGVGGNGLGRLESSGRGRRVEGFITQVSSLKATHTTRFHERTKIPTHDAKDRVDKIGQRGESE</sequence>
<dbReference type="EMBL" id="JABFCT010000004">
    <property type="protein sequence ID" value="KAF5876206.1"/>
    <property type="molecule type" value="Genomic_DNA"/>
</dbReference>
<evidence type="ECO:0000313" key="3">
    <source>
        <dbReference type="Proteomes" id="UP000531561"/>
    </source>
</evidence>
<feature type="compositionally biased region" description="Basic and acidic residues" evidence="1">
    <location>
        <begin position="90"/>
        <end position="116"/>
    </location>
</feature>
<feature type="region of interest" description="Disordered" evidence="1">
    <location>
        <begin position="86"/>
        <end position="116"/>
    </location>
</feature>
<dbReference type="AlphaFoldDB" id="A0A8H6AYM2"/>
<reference evidence="2 3" key="1">
    <citation type="journal article" date="2020" name="Phytopathology">
        <title>A high-quality genome resource of Botrytis fragariae, a new and rapidly spreading fungal pathogen causing strawberry gray mold in the U.S.A.</title>
        <authorList>
            <person name="Wu Y."/>
            <person name="Saski C.A."/>
            <person name="Schnabel G."/>
            <person name="Xiao S."/>
            <person name="Hu M."/>
        </authorList>
    </citation>
    <scope>NUCLEOTIDE SEQUENCE [LARGE SCALE GENOMIC DNA]</scope>
    <source>
        <strain evidence="2 3">BVB16</strain>
    </source>
</reference>
<evidence type="ECO:0000313" key="2">
    <source>
        <dbReference type="EMBL" id="KAF5876206.1"/>
    </source>
</evidence>
<feature type="region of interest" description="Disordered" evidence="1">
    <location>
        <begin position="1"/>
        <end position="73"/>
    </location>
</feature>
<proteinExistence type="predicted"/>
<name>A0A8H6AYM2_9HELO</name>